<dbReference type="PANTHER" id="PTHR38755">
    <property type="entry name" value="5,10-METHYLENETETRAHYDROFOLATE REDUCTASE"/>
    <property type="match status" value="1"/>
</dbReference>
<dbReference type="InterPro" id="IPR003171">
    <property type="entry name" value="Mehydrof_redctse-like"/>
</dbReference>
<dbReference type="Proteomes" id="UP000600071">
    <property type="component" value="Unassembled WGS sequence"/>
</dbReference>
<evidence type="ECO:0000256" key="5">
    <source>
        <dbReference type="ARBA" id="ARBA00023002"/>
    </source>
</evidence>
<dbReference type="InterPro" id="IPR029041">
    <property type="entry name" value="FAD-linked_oxidoreductase-like"/>
</dbReference>
<dbReference type="UniPathway" id="UPA00193"/>
<dbReference type="GO" id="GO:0004489">
    <property type="term" value="F:methylenetetrahydrofolate reductase [NAD(P)H] activity"/>
    <property type="evidence" value="ECO:0007669"/>
    <property type="project" value="InterPro"/>
</dbReference>
<name>A0A833E8P5_9CREN</name>
<gene>
    <name evidence="6" type="ORF">EYH50_01990</name>
</gene>
<dbReference type="Gene3D" id="3.20.20.220">
    <property type="match status" value="1"/>
</dbReference>
<dbReference type="EMBL" id="DQVR01000042">
    <property type="protein sequence ID" value="HIQ23802.1"/>
    <property type="molecule type" value="Genomic_DNA"/>
</dbReference>
<comment type="caution">
    <text evidence="6">The sequence shown here is derived from an EMBL/GenBank/DDBJ whole genome shotgun (WGS) entry which is preliminary data.</text>
</comment>
<proteinExistence type="predicted"/>
<accession>A0A833E8P5</accession>
<evidence type="ECO:0000256" key="1">
    <source>
        <dbReference type="ARBA" id="ARBA00001974"/>
    </source>
</evidence>
<reference evidence="6" key="1">
    <citation type="journal article" date="2020" name="ISME J.">
        <title>Gammaproteobacteria mediating utilization of methyl-, sulfur- and petroleum organic compounds in deep ocean hydrothermal plumes.</title>
        <authorList>
            <person name="Zhou Z."/>
            <person name="Liu Y."/>
            <person name="Pan J."/>
            <person name="Cron B.R."/>
            <person name="Toner B.M."/>
            <person name="Anantharaman K."/>
            <person name="Breier J.A."/>
            <person name="Dick G.J."/>
            <person name="Li M."/>
        </authorList>
    </citation>
    <scope>NUCLEOTIDE SEQUENCE</scope>
    <source>
        <strain evidence="6">SZUA-1523</strain>
    </source>
</reference>
<protein>
    <recommendedName>
        <fullName evidence="8">Methylenetetrahydrofolate reductase (NAD(P)H)</fullName>
    </recommendedName>
</protein>
<keyword evidence="3" id="KW-0285">Flavoprotein</keyword>
<evidence type="ECO:0000256" key="4">
    <source>
        <dbReference type="ARBA" id="ARBA00022827"/>
    </source>
</evidence>
<evidence type="ECO:0000313" key="7">
    <source>
        <dbReference type="Proteomes" id="UP000600071"/>
    </source>
</evidence>
<evidence type="ECO:0000256" key="3">
    <source>
        <dbReference type="ARBA" id="ARBA00022630"/>
    </source>
</evidence>
<dbReference type="Pfam" id="PF02219">
    <property type="entry name" value="MTHFR"/>
    <property type="match status" value="1"/>
</dbReference>
<organism evidence="6 7">
    <name type="scientific">Pyrodictium delaneyi</name>
    <dbReference type="NCBI Taxonomy" id="1273541"/>
    <lineage>
        <taxon>Archaea</taxon>
        <taxon>Thermoproteota</taxon>
        <taxon>Thermoprotei</taxon>
        <taxon>Desulfurococcales</taxon>
        <taxon>Pyrodictiaceae</taxon>
        <taxon>Pyrodictium</taxon>
    </lineage>
</organism>
<comment type="pathway">
    <text evidence="2">One-carbon metabolism; tetrahydrofolate interconversion.</text>
</comment>
<keyword evidence="5" id="KW-0560">Oxidoreductase</keyword>
<dbReference type="SUPFAM" id="SSF51730">
    <property type="entry name" value="FAD-linked oxidoreductase"/>
    <property type="match status" value="1"/>
</dbReference>
<evidence type="ECO:0000256" key="2">
    <source>
        <dbReference type="ARBA" id="ARBA00004777"/>
    </source>
</evidence>
<evidence type="ECO:0000313" key="6">
    <source>
        <dbReference type="EMBL" id="HIQ23802.1"/>
    </source>
</evidence>
<dbReference type="AlphaFoldDB" id="A0A833E8P5"/>
<evidence type="ECO:0008006" key="8">
    <source>
        <dbReference type="Google" id="ProtNLM"/>
    </source>
</evidence>
<dbReference type="GO" id="GO:0006555">
    <property type="term" value="P:methionine metabolic process"/>
    <property type="evidence" value="ECO:0007669"/>
    <property type="project" value="InterPro"/>
</dbReference>
<comment type="cofactor">
    <cofactor evidence="1">
        <name>FAD</name>
        <dbReference type="ChEBI" id="CHEBI:57692"/>
    </cofactor>
</comment>
<sequence length="245" mass="26678">MRILGELEPSKNGEKLAKRVEKLMPVVDAIDIPEAPMGKPIAHAAILASYIKARYGIDTVPHIRVIDVNTVGLLSILGGLKATGIGEAVLLRGDAPIVGSEVRDLSVETAAEIAVEKLGRNPQLGAMISLRYPLEAITDRLNAPLSFYLILRPGYSLEKLRQVSRLARSLGKQLYAYVIVASNKNYNKLKNMLIGQPVYSVGEATRFVEKIRDLVDGILVSSPGDVDAISEAARQIKRELCLSLR</sequence>
<keyword evidence="4" id="KW-0274">FAD</keyword>
<dbReference type="PANTHER" id="PTHR38755:SF1">
    <property type="entry name" value="METHYLENE-TETRAHYDROFOLATE REDUCTASE C-TERMINAL DOMAIN-CONTAINING PROTEIN"/>
    <property type="match status" value="1"/>
</dbReference>
<dbReference type="GO" id="GO:0035999">
    <property type="term" value="P:tetrahydrofolate interconversion"/>
    <property type="evidence" value="ECO:0007669"/>
    <property type="project" value="UniProtKB-UniPathway"/>
</dbReference>